<reference evidence="2 3" key="1">
    <citation type="journal article" date="2016" name="Nat. Commun.">
        <title>Thousands of microbial genomes shed light on interconnected biogeochemical processes in an aquifer system.</title>
        <authorList>
            <person name="Anantharaman K."/>
            <person name="Brown C.T."/>
            <person name="Hug L.A."/>
            <person name="Sharon I."/>
            <person name="Castelle C.J."/>
            <person name="Probst A.J."/>
            <person name="Thomas B.C."/>
            <person name="Singh A."/>
            <person name="Wilkins M.J."/>
            <person name="Karaoz U."/>
            <person name="Brodie E.L."/>
            <person name="Williams K.H."/>
            <person name="Hubbard S.S."/>
            <person name="Banfield J.F."/>
        </authorList>
    </citation>
    <scope>NUCLEOTIDE SEQUENCE [LARGE SCALE GENOMIC DNA]</scope>
</reference>
<dbReference type="Pfam" id="PF13620">
    <property type="entry name" value="CarboxypepD_reg"/>
    <property type="match status" value="1"/>
</dbReference>
<accession>A0A1G2BC24</accession>
<feature type="transmembrane region" description="Helical" evidence="1">
    <location>
        <begin position="12"/>
        <end position="36"/>
    </location>
</feature>
<dbReference type="AlphaFoldDB" id="A0A1G2BC24"/>
<dbReference type="Pfam" id="PF07963">
    <property type="entry name" value="N_methyl"/>
    <property type="match status" value="1"/>
</dbReference>
<dbReference type="PROSITE" id="PS00409">
    <property type="entry name" value="PROKAR_NTER_METHYL"/>
    <property type="match status" value="1"/>
</dbReference>
<organism evidence="2 3">
    <name type="scientific">Candidatus Kerfeldbacteria bacterium RIFOXYB2_FULL_38_14</name>
    <dbReference type="NCBI Taxonomy" id="1798547"/>
    <lineage>
        <taxon>Bacteria</taxon>
        <taxon>Candidatus Kerfeldiibacteriota</taxon>
    </lineage>
</organism>
<proteinExistence type="predicted"/>
<gene>
    <name evidence="2" type="ORF">A2319_05800</name>
</gene>
<dbReference type="Gene3D" id="2.60.40.1120">
    <property type="entry name" value="Carboxypeptidase-like, regulatory domain"/>
    <property type="match status" value="2"/>
</dbReference>
<evidence type="ECO:0000256" key="1">
    <source>
        <dbReference type="SAM" id="Phobius"/>
    </source>
</evidence>
<comment type="caution">
    <text evidence="2">The sequence shown here is derived from an EMBL/GenBank/DDBJ whole genome shotgun (WGS) entry which is preliminary data.</text>
</comment>
<protein>
    <submittedName>
        <fullName evidence="2">Uncharacterized protein</fullName>
    </submittedName>
</protein>
<dbReference type="InterPro" id="IPR008969">
    <property type="entry name" value="CarboxyPept-like_regulatory"/>
</dbReference>
<dbReference type="NCBIfam" id="TIGR02532">
    <property type="entry name" value="IV_pilin_GFxxxE"/>
    <property type="match status" value="1"/>
</dbReference>
<dbReference type="EMBL" id="MHKI01000027">
    <property type="protein sequence ID" value="OGY85840.1"/>
    <property type="molecule type" value="Genomic_DNA"/>
</dbReference>
<sequence length="443" mass="48402">MNKQGYTLIESLIAIVIFMIVAVALYLSIILTVSILRDDQARLDALSIAQNTIEEIRNVPYDDVGTTNGIPHGVFDAVQTVTQNKTEFTIKTDIRYIDDPLDGTAPADAVNTDYKKVEVNISWKKQFLTKPVTLITNVVPEGIETNENGGTLWLEVYNAAAEPISNATLKITNNQVTPAIDITAFTDQDGRYILPGAPVAVSAYHVEISKNGYSQDQTYSLIDLQNQYGSGVNSNPDDLTVVEADITSKAFIIDVLSHLTIHVENRETAESLVNIPVTIQGSKSIGTYSGDGSPILKFNLTQNTNENGDIDLPNMEYDTYSLAIADDTYDFAGSNPHSPYVLAPNTTTTLAIKILPHAPQTLLLSVQDRNEAPLAGASVHLYNSLTTIDLTNVTDDSGQVFFSPLSEENFTLEILKDGYDPHTEIIPVLANQQHTITLTEPEL</sequence>
<dbReference type="SUPFAM" id="SSF49478">
    <property type="entry name" value="Cna protein B-type domain"/>
    <property type="match status" value="1"/>
</dbReference>
<evidence type="ECO:0000313" key="3">
    <source>
        <dbReference type="Proteomes" id="UP000176420"/>
    </source>
</evidence>
<dbReference type="InterPro" id="IPR012902">
    <property type="entry name" value="N_methyl_site"/>
</dbReference>
<keyword evidence="1" id="KW-0472">Membrane</keyword>
<dbReference type="SUPFAM" id="SSF49464">
    <property type="entry name" value="Carboxypeptidase regulatory domain-like"/>
    <property type="match status" value="1"/>
</dbReference>
<keyword evidence="1" id="KW-0812">Transmembrane</keyword>
<name>A0A1G2BC24_9BACT</name>
<keyword evidence="1" id="KW-1133">Transmembrane helix</keyword>
<evidence type="ECO:0000313" key="2">
    <source>
        <dbReference type="EMBL" id="OGY85840.1"/>
    </source>
</evidence>
<dbReference type="Proteomes" id="UP000176420">
    <property type="component" value="Unassembled WGS sequence"/>
</dbReference>